<evidence type="ECO:0000259" key="10">
    <source>
        <dbReference type="Pfam" id="PF07730"/>
    </source>
</evidence>
<dbReference type="EC" id="2.7.13.3" evidence="2"/>
<dbReference type="GO" id="GO:0016020">
    <property type="term" value="C:membrane"/>
    <property type="evidence" value="ECO:0007669"/>
    <property type="project" value="InterPro"/>
</dbReference>
<dbReference type="GO" id="GO:0000155">
    <property type="term" value="F:phosphorelay sensor kinase activity"/>
    <property type="evidence" value="ECO:0007669"/>
    <property type="project" value="InterPro"/>
</dbReference>
<dbReference type="AlphaFoldDB" id="A0A1S1L840"/>
<evidence type="ECO:0000256" key="3">
    <source>
        <dbReference type="ARBA" id="ARBA00022553"/>
    </source>
</evidence>
<evidence type="ECO:0000313" key="12">
    <source>
        <dbReference type="Proteomes" id="UP000179616"/>
    </source>
</evidence>
<keyword evidence="9" id="KW-0812">Transmembrane</keyword>
<keyword evidence="4" id="KW-0808">Transferase</keyword>
<dbReference type="PANTHER" id="PTHR24421">
    <property type="entry name" value="NITRATE/NITRITE SENSOR PROTEIN NARX-RELATED"/>
    <property type="match status" value="1"/>
</dbReference>
<feature type="transmembrane region" description="Helical" evidence="9">
    <location>
        <begin position="6"/>
        <end position="27"/>
    </location>
</feature>
<proteinExistence type="predicted"/>
<evidence type="ECO:0000256" key="2">
    <source>
        <dbReference type="ARBA" id="ARBA00012438"/>
    </source>
</evidence>
<dbReference type="EMBL" id="MLIK01000019">
    <property type="protein sequence ID" value="OHU21293.1"/>
    <property type="molecule type" value="Genomic_DNA"/>
</dbReference>
<dbReference type="CDD" id="cd16917">
    <property type="entry name" value="HATPase_UhpB-NarQ-NarX-like"/>
    <property type="match status" value="1"/>
</dbReference>
<dbReference type="PANTHER" id="PTHR24421:SF10">
    <property type="entry name" value="NITRATE_NITRITE SENSOR PROTEIN NARQ"/>
    <property type="match status" value="1"/>
</dbReference>
<comment type="caution">
    <text evidence="11">The sequence shown here is derived from an EMBL/GenBank/DDBJ whole genome shotgun (WGS) entry which is preliminary data.</text>
</comment>
<feature type="transmembrane region" description="Helical" evidence="9">
    <location>
        <begin position="65"/>
        <end position="94"/>
    </location>
</feature>
<evidence type="ECO:0000256" key="4">
    <source>
        <dbReference type="ARBA" id="ARBA00022679"/>
    </source>
</evidence>
<reference evidence="11 12" key="1">
    <citation type="submission" date="2016-10" db="EMBL/GenBank/DDBJ databases">
        <title>Evaluation of Human, Veterinary and Environmental Mycobacterium chelonae Isolates by Core Genome Phylogenomic Analysis, Targeted Gene Comparison, and Anti-microbial Susceptibility Patterns: A Tale of Mistaken Identities.</title>
        <authorList>
            <person name="Fogelson S.B."/>
            <person name="Camus A.C."/>
            <person name="Lorenz W."/>
            <person name="Vasireddy R."/>
            <person name="Vasireddy S."/>
            <person name="Smith T."/>
            <person name="Brown-Elliott B.A."/>
            <person name="Wallace R.J.Jr."/>
            <person name="Hasan N.A."/>
            <person name="Reischl U."/>
            <person name="Sanchez S."/>
        </authorList>
    </citation>
    <scope>NUCLEOTIDE SEQUENCE [LARGE SCALE GENOMIC DNA]</scope>
    <source>
        <strain evidence="11 12">1559</strain>
    </source>
</reference>
<dbReference type="STRING" id="948102.BKG76_11550"/>
<name>A0A1S1L840_9MYCO</name>
<dbReference type="InterPro" id="IPR011712">
    <property type="entry name" value="Sig_transdc_His_kin_sub3_dim/P"/>
</dbReference>
<evidence type="ECO:0000256" key="9">
    <source>
        <dbReference type="SAM" id="Phobius"/>
    </source>
</evidence>
<feature type="domain" description="Signal transduction histidine kinase subgroup 3 dimerisation and phosphoacceptor" evidence="10">
    <location>
        <begin position="178"/>
        <end position="242"/>
    </location>
</feature>
<feature type="transmembrane region" description="Helical" evidence="9">
    <location>
        <begin position="101"/>
        <end position="121"/>
    </location>
</feature>
<dbReference type="GeneID" id="57167434"/>
<dbReference type="Gene3D" id="1.20.5.1930">
    <property type="match status" value="1"/>
</dbReference>
<dbReference type="Gene3D" id="3.30.565.10">
    <property type="entry name" value="Histidine kinase-like ATPase, C-terminal domain"/>
    <property type="match status" value="1"/>
</dbReference>
<evidence type="ECO:0000256" key="7">
    <source>
        <dbReference type="ARBA" id="ARBA00022840"/>
    </source>
</evidence>
<dbReference type="Proteomes" id="UP000179616">
    <property type="component" value="Unassembled WGS sequence"/>
</dbReference>
<organism evidence="11 12">
    <name type="scientific">Mycobacteroides franklinii</name>
    <dbReference type="NCBI Taxonomy" id="948102"/>
    <lineage>
        <taxon>Bacteria</taxon>
        <taxon>Bacillati</taxon>
        <taxon>Actinomycetota</taxon>
        <taxon>Actinomycetes</taxon>
        <taxon>Mycobacteriales</taxon>
        <taxon>Mycobacteriaceae</taxon>
        <taxon>Mycobacteroides</taxon>
    </lineage>
</organism>
<evidence type="ECO:0000256" key="1">
    <source>
        <dbReference type="ARBA" id="ARBA00000085"/>
    </source>
</evidence>
<keyword evidence="9" id="KW-0472">Membrane</keyword>
<keyword evidence="9" id="KW-1133">Transmembrane helix</keyword>
<keyword evidence="8" id="KW-0902">Two-component regulatory system</keyword>
<dbReference type="InterPro" id="IPR050482">
    <property type="entry name" value="Sensor_HK_TwoCompSys"/>
</dbReference>
<keyword evidence="3" id="KW-0597">Phosphoprotein</keyword>
<evidence type="ECO:0000256" key="8">
    <source>
        <dbReference type="ARBA" id="ARBA00023012"/>
    </source>
</evidence>
<dbReference type="GO" id="GO:0046983">
    <property type="term" value="F:protein dimerization activity"/>
    <property type="evidence" value="ECO:0007669"/>
    <property type="project" value="InterPro"/>
</dbReference>
<dbReference type="SUPFAM" id="SSF55874">
    <property type="entry name" value="ATPase domain of HSP90 chaperone/DNA topoisomerase II/histidine kinase"/>
    <property type="match status" value="1"/>
</dbReference>
<dbReference type="GO" id="GO:0005524">
    <property type="term" value="F:ATP binding"/>
    <property type="evidence" value="ECO:0007669"/>
    <property type="project" value="UniProtKB-KW"/>
</dbReference>
<feature type="transmembrane region" description="Helical" evidence="9">
    <location>
        <begin position="34"/>
        <end position="53"/>
    </location>
</feature>
<evidence type="ECO:0000256" key="5">
    <source>
        <dbReference type="ARBA" id="ARBA00022741"/>
    </source>
</evidence>
<dbReference type="Pfam" id="PF07730">
    <property type="entry name" value="HisKA_3"/>
    <property type="match status" value="1"/>
</dbReference>
<accession>A0A1S1L840</accession>
<keyword evidence="5" id="KW-0547">Nucleotide-binding</keyword>
<comment type="catalytic activity">
    <reaction evidence="1">
        <text>ATP + protein L-histidine = ADP + protein N-phospho-L-histidine.</text>
        <dbReference type="EC" id="2.7.13.3"/>
    </reaction>
</comment>
<protein>
    <recommendedName>
        <fullName evidence="2">histidine kinase</fullName>
        <ecNumber evidence="2">2.7.13.3</ecNumber>
    </recommendedName>
</protein>
<dbReference type="OrthoDB" id="227596at2"/>
<keyword evidence="7" id="KW-0067">ATP-binding</keyword>
<evidence type="ECO:0000256" key="6">
    <source>
        <dbReference type="ARBA" id="ARBA00022777"/>
    </source>
</evidence>
<feature type="transmembrane region" description="Helical" evidence="9">
    <location>
        <begin position="127"/>
        <end position="145"/>
    </location>
</feature>
<keyword evidence="6" id="KW-0418">Kinase</keyword>
<sequence>MPSKHVTLGRLLRLAGLGVVLVLYLGAGGRATHSWLDIALAASVLGWVIWALAPNGADRLEQAGLLVMALGGGLASVQVGAAMIAALVAIFAAVAQLRYRFVFGLGVTGAAVACAGISAAIMRPSPAALLGQLAAFFVVFSMGWSRRQFQVVAEQNHVLVEQSRLIRAERDRAAAASERSRIARDMHDVLAHTLGGLVLQLDAADALLEAGETDSAAARVKASHQLAVSGLADARRVVDAQRADRVDLHAELEALAEHHRLTAGQLDLTLSGDTTGIDEQILVAVARAAQEVLSNARQHAHGSPVRLDVHAGGDRVELDAENRLSARRRMRTAGGGWGLLGIRERVAAVGGSVTAGKEGERWRVRIIVPLN</sequence>
<evidence type="ECO:0000313" key="11">
    <source>
        <dbReference type="EMBL" id="OHU21293.1"/>
    </source>
</evidence>
<dbReference type="RefSeq" id="WP_070937759.1">
    <property type="nucleotide sequence ID" value="NZ_MLIK01000019.1"/>
</dbReference>
<dbReference type="InterPro" id="IPR036890">
    <property type="entry name" value="HATPase_C_sf"/>
</dbReference>
<gene>
    <name evidence="11" type="ORF">BKG76_11550</name>
</gene>